<dbReference type="InterPro" id="IPR056576">
    <property type="entry name" value="MGAT4_A/B/C_C"/>
</dbReference>
<organism evidence="6 7">
    <name type="scientific">Leptosia nina</name>
    <dbReference type="NCBI Taxonomy" id="320188"/>
    <lineage>
        <taxon>Eukaryota</taxon>
        <taxon>Metazoa</taxon>
        <taxon>Ecdysozoa</taxon>
        <taxon>Arthropoda</taxon>
        <taxon>Hexapoda</taxon>
        <taxon>Insecta</taxon>
        <taxon>Pterygota</taxon>
        <taxon>Neoptera</taxon>
        <taxon>Endopterygota</taxon>
        <taxon>Lepidoptera</taxon>
        <taxon>Glossata</taxon>
        <taxon>Ditrysia</taxon>
        <taxon>Papilionoidea</taxon>
        <taxon>Pieridae</taxon>
        <taxon>Pierinae</taxon>
        <taxon>Leptosia</taxon>
    </lineage>
</organism>
<dbReference type="GO" id="GO:0005783">
    <property type="term" value="C:endoplasmic reticulum"/>
    <property type="evidence" value="ECO:0007669"/>
    <property type="project" value="TreeGrafter"/>
</dbReference>
<evidence type="ECO:0000256" key="1">
    <source>
        <dbReference type="ARBA" id="ARBA00004922"/>
    </source>
</evidence>
<protein>
    <recommendedName>
        <fullName evidence="8">Alpha-1,3-mannosyl-glycoprotein 4-beta-N-acetylglucosaminyltransferase A</fullName>
    </recommendedName>
</protein>
<dbReference type="AlphaFoldDB" id="A0AAV1JYQ5"/>
<dbReference type="GO" id="GO:0005793">
    <property type="term" value="C:endoplasmic reticulum-Golgi intermediate compartment"/>
    <property type="evidence" value="ECO:0007669"/>
    <property type="project" value="TreeGrafter"/>
</dbReference>
<evidence type="ECO:0000313" key="7">
    <source>
        <dbReference type="Proteomes" id="UP001497472"/>
    </source>
</evidence>
<evidence type="ECO:0000259" key="4">
    <source>
        <dbReference type="Pfam" id="PF04666"/>
    </source>
</evidence>
<accession>A0AAV1JYQ5</accession>
<gene>
    <name evidence="6" type="ORF">LNINA_LOCUS12910</name>
</gene>
<dbReference type="Pfam" id="PF04666">
    <property type="entry name" value="MGAT4_cons"/>
    <property type="match status" value="1"/>
</dbReference>
<dbReference type="GO" id="GO:0006487">
    <property type="term" value="P:protein N-linked glycosylation"/>
    <property type="evidence" value="ECO:0007669"/>
    <property type="project" value="TreeGrafter"/>
</dbReference>
<dbReference type="InterPro" id="IPR057279">
    <property type="entry name" value="MGAT4"/>
</dbReference>
<name>A0AAV1JYQ5_9NEOP</name>
<dbReference type="InterPro" id="IPR006759">
    <property type="entry name" value="Glyco_transf_54"/>
</dbReference>
<evidence type="ECO:0008006" key="8">
    <source>
        <dbReference type="Google" id="ProtNLM"/>
    </source>
</evidence>
<dbReference type="PANTHER" id="PTHR12062:SF9">
    <property type="entry name" value="ALPHA-1,3-MANNOSYL-GLYCOPROTEIN 4-BETA-N-ACETYLGLUCOSAMINYLTRANSFERASE A, ISOFORM A"/>
    <property type="match status" value="1"/>
</dbReference>
<feature type="domain" description="MGAT4 A/B/C C-terminal" evidence="5">
    <location>
        <begin position="423"/>
        <end position="541"/>
    </location>
</feature>
<keyword evidence="3" id="KW-0808">Transferase</keyword>
<comment type="pathway">
    <text evidence="1">Protein modification; protein glycosylation.</text>
</comment>
<reference evidence="6 7" key="1">
    <citation type="submission" date="2023-11" db="EMBL/GenBank/DDBJ databases">
        <authorList>
            <person name="Okamura Y."/>
        </authorList>
    </citation>
    <scope>NUCLEOTIDE SEQUENCE [LARGE SCALE GENOMIC DNA]</scope>
</reference>
<evidence type="ECO:0000313" key="6">
    <source>
        <dbReference type="EMBL" id="CAK1553951.1"/>
    </source>
</evidence>
<dbReference type="PANTHER" id="PTHR12062">
    <property type="entry name" value="N-ACETYLGLUCOSAMINYLTRANSFERASE VI"/>
    <property type="match status" value="1"/>
</dbReference>
<keyword evidence="2" id="KW-0328">Glycosyltransferase</keyword>
<feature type="domain" description="MGAT4 conserved region" evidence="4">
    <location>
        <begin position="135"/>
        <end position="402"/>
    </location>
</feature>
<dbReference type="Proteomes" id="UP001497472">
    <property type="component" value="Unassembled WGS sequence"/>
</dbReference>
<dbReference type="GO" id="GO:0005795">
    <property type="term" value="C:Golgi stack"/>
    <property type="evidence" value="ECO:0007669"/>
    <property type="project" value="TreeGrafter"/>
</dbReference>
<evidence type="ECO:0000256" key="3">
    <source>
        <dbReference type="ARBA" id="ARBA00022679"/>
    </source>
</evidence>
<dbReference type="GO" id="GO:0008375">
    <property type="term" value="F:acetylglucosaminyltransferase activity"/>
    <property type="evidence" value="ECO:0007669"/>
    <property type="project" value="TreeGrafter"/>
</dbReference>
<comment type="caution">
    <text evidence="6">The sequence shown here is derived from an EMBL/GenBank/DDBJ whole genome shotgun (WGS) entry which is preliminary data.</text>
</comment>
<evidence type="ECO:0000259" key="5">
    <source>
        <dbReference type="Pfam" id="PF23524"/>
    </source>
</evidence>
<sequence>MAGGSYGRGLCCPMFRKRLIVCLLLMLAGSLCTIGIVTSGYSRLPREYQVESQIAEMQTHLKFLESLYRARQEDILNLQHQIGMTTVNGSQHATLAFDQSTVASDVTALLNVSDSLVSQGLHSKELSLMKTVFVFQLLPHLMNDPGSLRPAFHMSGNRGFVNNVIGIPTVKRDKESYLMITLSHLIDGLTEEDMGDTLIIVFVGESDLDFVIQTAKEIEAKFSKHVRSGLIELLSPSASYYPDFETVPLTLGDSGKRVKWRTKQNLDTLYLMAYGQTRGTYYLMIEDDVIAKKTFMKEIKQYTASTSVTVPNWFYIEYCNVGGIGKLFKSSDLIHFITYVQLFYYNMPIDWLLESYLADRVCTVDKTSANCGKNKLLIRPKYKDSLFQHIGLYSSLKGKIQKDPKLSSGMPNHFPHKNPPARRVWTEIETQAEHKLEAAYRGDGFFWGINPKVGATIEFWFENPIDLASYTFRSGNGQHPNDKIKDTVVEIYTHTTKTFVVVDSFDEFGLADGAIKRDYFPIEGIRLRVIKDIPHWIVLSEIDLKTSDKVGQE</sequence>
<proteinExistence type="predicted"/>
<keyword evidence="7" id="KW-1185">Reference proteome</keyword>
<dbReference type="EMBL" id="CAVLEF010000265">
    <property type="protein sequence ID" value="CAK1553951.1"/>
    <property type="molecule type" value="Genomic_DNA"/>
</dbReference>
<evidence type="ECO:0000256" key="2">
    <source>
        <dbReference type="ARBA" id="ARBA00022676"/>
    </source>
</evidence>
<dbReference type="Pfam" id="PF23524">
    <property type="entry name" value="MGAT4A_C"/>
    <property type="match status" value="1"/>
</dbReference>